<evidence type="ECO:0000256" key="2">
    <source>
        <dbReference type="SAM" id="MobiDB-lite"/>
    </source>
</evidence>
<dbReference type="GO" id="GO:0005634">
    <property type="term" value="C:nucleus"/>
    <property type="evidence" value="ECO:0007669"/>
    <property type="project" value="TreeGrafter"/>
</dbReference>
<dbReference type="GO" id="GO:0006361">
    <property type="term" value="P:transcription initiation at RNA polymerase I promoter"/>
    <property type="evidence" value="ECO:0007669"/>
    <property type="project" value="InterPro"/>
</dbReference>
<proteinExistence type="inferred from homology"/>
<feature type="region of interest" description="Disordered" evidence="2">
    <location>
        <begin position="110"/>
        <end position="135"/>
    </location>
</feature>
<dbReference type="PANTHER" id="PTHR12790:SF0">
    <property type="entry name" value="RNA POLYMERASE I-SPECIFIC TRANSCRIPTION INITIATION FACTOR RRN3-RELATED"/>
    <property type="match status" value="1"/>
</dbReference>
<dbReference type="GO" id="GO:0001042">
    <property type="term" value="F:RNA polymerase I core binding"/>
    <property type="evidence" value="ECO:0007669"/>
    <property type="project" value="TreeGrafter"/>
</dbReference>
<accession>A0A433B9I5</accession>
<dbReference type="InterPro" id="IPR007991">
    <property type="entry name" value="RNA_pol_I_trans_ini_fac_RRN3"/>
</dbReference>
<evidence type="ECO:0000313" key="4">
    <source>
        <dbReference type="Proteomes" id="UP000268093"/>
    </source>
</evidence>
<organism evidence="3 4">
    <name type="scientific">Jimgerdemannia flammicorona</name>
    <dbReference type="NCBI Taxonomy" id="994334"/>
    <lineage>
        <taxon>Eukaryota</taxon>
        <taxon>Fungi</taxon>
        <taxon>Fungi incertae sedis</taxon>
        <taxon>Mucoromycota</taxon>
        <taxon>Mucoromycotina</taxon>
        <taxon>Endogonomycetes</taxon>
        <taxon>Endogonales</taxon>
        <taxon>Endogonaceae</taxon>
        <taxon>Jimgerdemannia</taxon>
    </lineage>
</organism>
<keyword evidence="3" id="KW-0396">Initiation factor</keyword>
<name>A0A433B9I5_9FUNG</name>
<dbReference type="Pfam" id="PF05327">
    <property type="entry name" value="RRN3"/>
    <property type="match status" value="1"/>
</dbReference>
<dbReference type="EMBL" id="RBNI01015548">
    <property type="protein sequence ID" value="RUP14593.1"/>
    <property type="molecule type" value="Genomic_DNA"/>
</dbReference>
<sequence length="357" mass="39653">CTPTIHGSALADLPAGASCVAVRALSDPDKPDGAVPRVGGRVPAQARVVACANCVPTQPAPRRRVEIQVELEELEEEESEIGVFNWDLNGNAPTQPMNPADLFETAPEADIHTDDSSDSDAELTDSGSDSDSGTSPNISVLNIKDMIRKLDSMLCLVFEYIERTTLSPTVPNGDIYENRKPRDEMLMILLDIFDRTILQTFKSRYTQFLLFYYCAIDAPTFPDAFLGHLVAKLIDQAHPAVTRIASAAYISSFVSRARYLNTECIRTVVQYLGGWCHEYMDKYEGNVVTPDQTKYGVFYAVVQAMMYVFCFRWKVLMEEGDEITGESEMERVKGEGGVIGKRWCAGLSGMQRMLDKL</sequence>
<dbReference type="AlphaFoldDB" id="A0A433B9I5"/>
<keyword evidence="4" id="KW-1185">Reference proteome</keyword>
<keyword evidence="3" id="KW-0648">Protein biosynthesis</keyword>
<reference evidence="3 4" key="1">
    <citation type="journal article" date="2018" name="New Phytol.">
        <title>Phylogenomics of Endogonaceae and evolution of mycorrhizas within Mucoromycota.</title>
        <authorList>
            <person name="Chang Y."/>
            <person name="Desiro A."/>
            <person name="Na H."/>
            <person name="Sandor L."/>
            <person name="Lipzen A."/>
            <person name="Clum A."/>
            <person name="Barry K."/>
            <person name="Grigoriev I.V."/>
            <person name="Martin F.M."/>
            <person name="Stajich J.E."/>
            <person name="Smith M.E."/>
            <person name="Bonito G."/>
            <person name="Spatafora J.W."/>
        </authorList>
    </citation>
    <scope>NUCLEOTIDE SEQUENCE [LARGE SCALE GENOMIC DNA]</scope>
    <source>
        <strain evidence="3 4">GMNB39</strain>
    </source>
</reference>
<dbReference type="Proteomes" id="UP000268093">
    <property type="component" value="Unassembled WGS sequence"/>
</dbReference>
<feature type="compositionally biased region" description="Low complexity" evidence="2">
    <location>
        <begin position="124"/>
        <end position="135"/>
    </location>
</feature>
<comment type="similarity">
    <text evidence="1">Belongs to the RRN3 family.</text>
</comment>
<evidence type="ECO:0000256" key="1">
    <source>
        <dbReference type="ARBA" id="ARBA00010098"/>
    </source>
</evidence>
<dbReference type="PANTHER" id="PTHR12790">
    <property type="entry name" value="TRANSCRIPTION INITIATION FACTOR IA RRN3"/>
    <property type="match status" value="1"/>
</dbReference>
<gene>
    <name evidence="3" type="ORF">BC936DRAFT_139650</name>
</gene>
<comment type="caution">
    <text evidence="3">The sequence shown here is derived from an EMBL/GenBank/DDBJ whole genome shotgun (WGS) entry which is preliminary data.</text>
</comment>
<feature type="non-terminal residue" evidence="3">
    <location>
        <position position="1"/>
    </location>
</feature>
<feature type="non-terminal residue" evidence="3">
    <location>
        <position position="357"/>
    </location>
</feature>
<evidence type="ECO:0000313" key="3">
    <source>
        <dbReference type="EMBL" id="RUP14593.1"/>
    </source>
</evidence>
<dbReference type="GO" id="GO:0001181">
    <property type="term" value="F:RNA polymerase I general transcription initiation factor activity"/>
    <property type="evidence" value="ECO:0007669"/>
    <property type="project" value="InterPro"/>
</dbReference>
<protein>
    <submittedName>
        <fullName evidence="3">RNA polymerase I-specific transcription initiation factor RRN3-domain-containing protein</fullName>
    </submittedName>
</protein>
<dbReference type="GO" id="GO:0003743">
    <property type="term" value="F:translation initiation factor activity"/>
    <property type="evidence" value="ECO:0007669"/>
    <property type="project" value="UniProtKB-KW"/>
</dbReference>
<dbReference type="OrthoDB" id="26970at2759"/>